<accession>A0A0F9AKT2</accession>
<dbReference type="EMBL" id="LAZR01054184">
    <property type="protein sequence ID" value="KKK79099.1"/>
    <property type="molecule type" value="Genomic_DNA"/>
</dbReference>
<name>A0A0F9AKT2_9ZZZZ</name>
<protein>
    <submittedName>
        <fullName evidence="1">Uncharacterized protein</fullName>
    </submittedName>
</protein>
<gene>
    <name evidence="1" type="ORF">LCGC14_2836920</name>
</gene>
<proteinExistence type="predicted"/>
<organism evidence="1">
    <name type="scientific">marine sediment metagenome</name>
    <dbReference type="NCBI Taxonomy" id="412755"/>
    <lineage>
        <taxon>unclassified sequences</taxon>
        <taxon>metagenomes</taxon>
        <taxon>ecological metagenomes</taxon>
    </lineage>
</organism>
<reference evidence="1" key="1">
    <citation type="journal article" date="2015" name="Nature">
        <title>Complex archaea that bridge the gap between prokaryotes and eukaryotes.</title>
        <authorList>
            <person name="Spang A."/>
            <person name="Saw J.H."/>
            <person name="Jorgensen S.L."/>
            <person name="Zaremba-Niedzwiedzka K."/>
            <person name="Martijn J."/>
            <person name="Lind A.E."/>
            <person name="van Eijk R."/>
            <person name="Schleper C."/>
            <person name="Guy L."/>
            <person name="Ettema T.J."/>
        </authorList>
    </citation>
    <scope>NUCLEOTIDE SEQUENCE</scope>
</reference>
<evidence type="ECO:0000313" key="1">
    <source>
        <dbReference type="EMBL" id="KKK79099.1"/>
    </source>
</evidence>
<sequence length="62" mass="7312">MNKRHISLGPYIDAPFTLLGQLLCCIGFHDTEYSGEMGEWHPKIPCMRCEFDPWENEREKKI</sequence>
<dbReference type="AlphaFoldDB" id="A0A0F9AKT2"/>
<comment type="caution">
    <text evidence="1">The sequence shown here is derived from an EMBL/GenBank/DDBJ whole genome shotgun (WGS) entry which is preliminary data.</text>
</comment>